<protein>
    <submittedName>
        <fullName evidence="2">Uncharacterized protein</fullName>
    </submittedName>
</protein>
<feature type="compositionally biased region" description="Low complexity" evidence="1">
    <location>
        <begin position="133"/>
        <end position="149"/>
    </location>
</feature>
<accession>J3L6F5</accession>
<keyword evidence="3" id="KW-1185">Reference proteome</keyword>
<reference evidence="2" key="1">
    <citation type="journal article" date="2013" name="Nat. Commun.">
        <title>Whole-genome sequencing of Oryza brachyantha reveals mechanisms underlying Oryza genome evolution.</title>
        <authorList>
            <person name="Chen J."/>
            <person name="Huang Q."/>
            <person name="Gao D."/>
            <person name="Wang J."/>
            <person name="Lang Y."/>
            <person name="Liu T."/>
            <person name="Li B."/>
            <person name="Bai Z."/>
            <person name="Luis Goicoechea J."/>
            <person name="Liang C."/>
            <person name="Chen C."/>
            <person name="Zhang W."/>
            <person name="Sun S."/>
            <person name="Liao Y."/>
            <person name="Zhang X."/>
            <person name="Yang L."/>
            <person name="Song C."/>
            <person name="Wang M."/>
            <person name="Shi J."/>
            <person name="Liu G."/>
            <person name="Liu J."/>
            <person name="Zhou H."/>
            <person name="Zhou W."/>
            <person name="Yu Q."/>
            <person name="An N."/>
            <person name="Chen Y."/>
            <person name="Cai Q."/>
            <person name="Wang B."/>
            <person name="Liu B."/>
            <person name="Min J."/>
            <person name="Huang Y."/>
            <person name="Wu H."/>
            <person name="Li Z."/>
            <person name="Zhang Y."/>
            <person name="Yin Y."/>
            <person name="Song W."/>
            <person name="Jiang J."/>
            <person name="Jackson S.A."/>
            <person name="Wing R.A."/>
            <person name="Wang J."/>
            <person name="Chen M."/>
        </authorList>
    </citation>
    <scope>NUCLEOTIDE SEQUENCE [LARGE SCALE GENOMIC DNA]</scope>
    <source>
        <strain evidence="2">cv. IRGC 101232</strain>
    </source>
</reference>
<name>J3L6F5_ORYBR</name>
<reference evidence="2" key="2">
    <citation type="submission" date="2013-04" db="UniProtKB">
        <authorList>
            <consortium name="EnsemblPlants"/>
        </authorList>
    </citation>
    <scope>IDENTIFICATION</scope>
</reference>
<evidence type="ECO:0000313" key="3">
    <source>
        <dbReference type="Proteomes" id="UP000006038"/>
    </source>
</evidence>
<dbReference type="HOGENOM" id="CLU_1514393_0_0_1"/>
<dbReference type="Gramene" id="OB01G48110.1">
    <property type="protein sequence ID" value="OB01G48110.1"/>
    <property type="gene ID" value="OB01G48110"/>
</dbReference>
<dbReference type="Proteomes" id="UP000006038">
    <property type="component" value="Chromosome 1"/>
</dbReference>
<evidence type="ECO:0000256" key="1">
    <source>
        <dbReference type="SAM" id="MobiDB-lite"/>
    </source>
</evidence>
<dbReference type="EnsemblPlants" id="OB01G48110.1">
    <property type="protein sequence ID" value="OB01G48110.1"/>
    <property type="gene ID" value="OB01G48110"/>
</dbReference>
<dbReference type="eggNOG" id="ENOG502R5FN">
    <property type="taxonomic scope" value="Eukaryota"/>
</dbReference>
<dbReference type="AlphaFoldDB" id="J3L6F5"/>
<evidence type="ECO:0000313" key="2">
    <source>
        <dbReference type="EnsemblPlants" id="OB01G48110.1"/>
    </source>
</evidence>
<sequence length="178" mass="19643">MVPQVRARTSSPCTLARRAVLPCDTAVARSWKLVYTNPRYGFVRWVRTMPEPMRYWTVFSTMRMSTRPERYMYLPRMSPWRVSSAVQVRVQTAQGQALAPVSSRTPSSVLIMVWYVGSASSVIMSPTSTTKYSSGSPAARARSSRTWSSNISDDESGKKSVGCQHSSTGLSSGSSDVA</sequence>
<feature type="region of interest" description="Disordered" evidence="1">
    <location>
        <begin position="127"/>
        <end position="178"/>
    </location>
</feature>
<organism evidence="2">
    <name type="scientific">Oryza brachyantha</name>
    <name type="common">malo sina</name>
    <dbReference type="NCBI Taxonomy" id="4533"/>
    <lineage>
        <taxon>Eukaryota</taxon>
        <taxon>Viridiplantae</taxon>
        <taxon>Streptophyta</taxon>
        <taxon>Embryophyta</taxon>
        <taxon>Tracheophyta</taxon>
        <taxon>Spermatophyta</taxon>
        <taxon>Magnoliopsida</taxon>
        <taxon>Liliopsida</taxon>
        <taxon>Poales</taxon>
        <taxon>Poaceae</taxon>
        <taxon>BOP clade</taxon>
        <taxon>Oryzoideae</taxon>
        <taxon>Oryzeae</taxon>
        <taxon>Oryzinae</taxon>
        <taxon>Oryza</taxon>
    </lineage>
</organism>
<feature type="compositionally biased region" description="Low complexity" evidence="1">
    <location>
        <begin position="166"/>
        <end position="178"/>
    </location>
</feature>
<proteinExistence type="predicted"/>